<gene>
    <name evidence="3" type="ORF">OJ997_29020</name>
</gene>
<dbReference type="EMBL" id="JAPDDP010000074">
    <property type="protein sequence ID" value="MDA0184381.1"/>
    <property type="molecule type" value="Genomic_DNA"/>
</dbReference>
<dbReference type="AlphaFoldDB" id="A0A9X3NE29"/>
<name>A0A9X3NE29_9ACTN</name>
<feature type="region of interest" description="Disordered" evidence="1">
    <location>
        <begin position="1"/>
        <end position="30"/>
    </location>
</feature>
<dbReference type="RefSeq" id="WP_270028832.1">
    <property type="nucleotide sequence ID" value="NZ_JAPDDP010000074.1"/>
</dbReference>
<comment type="caution">
    <text evidence="3">The sequence shown here is derived from an EMBL/GenBank/DDBJ whole genome shotgun (WGS) entry which is preliminary data.</text>
</comment>
<protein>
    <submittedName>
        <fullName evidence="3">Uncharacterized protein</fullName>
    </submittedName>
</protein>
<dbReference type="Proteomes" id="UP001147653">
    <property type="component" value="Unassembled WGS sequence"/>
</dbReference>
<evidence type="ECO:0000313" key="4">
    <source>
        <dbReference type="Proteomes" id="UP001147653"/>
    </source>
</evidence>
<keyword evidence="4" id="KW-1185">Reference proteome</keyword>
<keyword evidence="2" id="KW-1133">Transmembrane helix</keyword>
<organism evidence="3 4">
    <name type="scientific">Solirubrobacter phytolaccae</name>
    <dbReference type="NCBI Taxonomy" id="1404360"/>
    <lineage>
        <taxon>Bacteria</taxon>
        <taxon>Bacillati</taxon>
        <taxon>Actinomycetota</taxon>
        <taxon>Thermoleophilia</taxon>
        <taxon>Solirubrobacterales</taxon>
        <taxon>Solirubrobacteraceae</taxon>
        <taxon>Solirubrobacter</taxon>
    </lineage>
</organism>
<feature type="transmembrane region" description="Helical" evidence="2">
    <location>
        <begin position="40"/>
        <end position="58"/>
    </location>
</feature>
<feature type="transmembrane region" description="Helical" evidence="2">
    <location>
        <begin position="70"/>
        <end position="88"/>
    </location>
</feature>
<sequence>MSTQSETRRENGATTARDRDARPTRRLSTETKASFKTTEFFAYIGLLIALFISAAVVDESNAGGFGAQQVWLYATVLTVGYMVSRGLAKSGSRDPYDADDH</sequence>
<keyword evidence="2" id="KW-0812">Transmembrane</keyword>
<proteinExistence type="predicted"/>
<keyword evidence="2" id="KW-0472">Membrane</keyword>
<evidence type="ECO:0000256" key="2">
    <source>
        <dbReference type="SAM" id="Phobius"/>
    </source>
</evidence>
<evidence type="ECO:0000256" key="1">
    <source>
        <dbReference type="SAM" id="MobiDB-lite"/>
    </source>
</evidence>
<accession>A0A9X3NE29</accession>
<reference evidence="3" key="1">
    <citation type="submission" date="2022-10" db="EMBL/GenBank/DDBJ databases">
        <title>The WGS of Solirubrobacter phytolaccae KCTC 29190.</title>
        <authorList>
            <person name="Jiang Z."/>
        </authorList>
    </citation>
    <scope>NUCLEOTIDE SEQUENCE</scope>
    <source>
        <strain evidence="3">KCTC 29190</strain>
    </source>
</reference>
<feature type="compositionally biased region" description="Basic and acidic residues" evidence="1">
    <location>
        <begin position="1"/>
        <end position="29"/>
    </location>
</feature>
<evidence type="ECO:0000313" key="3">
    <source>
        <dbReference type="EMBL" id="MDA0184381.1"/>
    </source>
</evidence>